<evidence type="ECO:0000313" key="3">
    <source>
        <dbReference type="Proteomes" id="UP001209076"/>
    </source>
</evidence>
<evidence type="ECO:0000256" key="1">
    <source>
        <dbReference type="SAM" id="Phobius"/>
    </source>
</evidence>
<dbReference type="RefSeq" id="WP_262095902.1">
    <property type="nucleotide sequence ID" value="NZ_JAOEGN010000004.1"/>
</dbReference>
<sequence>MIKNHLHTYLYGIVLLSTLILFSISGIYLLGNPLWDVTNWYVIAFSNSIISLLIIQIPWLILRFTPLKLTPRQQIVYYVFIFLTLILGEGVGIYRMYEFYDSIIHVAGGFVLSMIGYDFYSKFTKEKSILITSLFILGFQALFGTLWELFEFGLDFWIGSNTQSYKDEISHALKVGQAALSDTMIDFMCNTLGAILFVGILVIIQKRNRELSS</sequence>
<feature type="transmembrane region" description="Helical" evidence="1">
    <location>
        <begin position="9"/>
        <end position="28"/>
    </location>
</feature>
<comment type="caution">
    <text evidence="2">The sequence shown here is derived from an EMBL/GenBank/DDBJ whole genome shotgun (WGS) entry which is preliminary data.</text>
</comment>
<organism evidence="2 3">
    <name type="scientific">Paracholeplasma vituli</name>
    <dbReference type="NCBI Taxonomy" id="69473"/>
    <lineage>
        <taxon>Bacteria</taxon>
        <taxon>Bacillati</taxon>
        <taxon>Mycoplasmatota</taxon>
        <taxon>Mollicutes</taxon>
        <taxon>Acholeplasmatales</taxon>
        <taxon>Acholeplasmataceae</taxon>
        <taxon>Paracholeplasma</taxon>
    </lineage>
</organism>
<evidence type="ECO:0000313" key="2">
    <source>
        <dbReference type="EMBL" id="MCU0104658.1"/>
    </source>
</evidence>
<feature type="transmembrane region" description="Helical" evidence="1">
    <location>
        <begin position="103"/>
        <end position="120"/>
    </location>
</feature>
<reference evidence="3" key="1">
    <citation type="submission" date="2023-07" db="EMBL/GenBank/DDBJ databases">
        <title>Novel Mycoplasma species identified in domestic and wild animals.</title>
        <authorList>
            <person name="Volokhov D.V."/>
            <person name="Furtak V.A."/>
            <person name="Zagorodnyaya T.A."/>
        </authorList>
    </citation>
    <scope>NUCLEOTIDE SEQUENCE [LARGE SCALE GENOMIC DNA]</scope>
    <source>
        <strain evidence="3">92-19</strain>
    </source>
</reference>
<keyword evidence="3" id="KW-1185">Reference proteome</keyword>
<evidence type="ECO:0008006" key="4">
    <source>
        <dbReference type="Google" id="ProtNLM"/>
    </source>
</evidence>
<feature type="transmembrane region" description="Helical" evidence="1">
    <location>
        <begin position="75"/>
        <end position="97"/>
    </location>
</feature>
<accession>A0ABT2PVB4</accession>
<gene>
    <name evidence="2" type="ORF">N7603_03200</name>
</gene>
<keyword evidence="1" id="KW-0472">Membrane</keyword>
<feature type="transmembrane region" description="Helical" evidence="1">
    <location>
        <begin position="184"/>
        <end position="204"/>
    </location>
</feature>
<protein>
    <recommendedName>
        <fullName evidence="4">DUF2238 domain-containing protein</fullName>
    </recommendedName>
</protein>
<dbReference type="InterPro" id="IPR014509">
    <property type="entry name" value="YjdF-like"/>
</dbReference>
<keyword evidence="1" id="KW-1133">Transmembrane helix</keyword>
<dbReference type="Proteomes" id="UP001209076">
    <property type="component" value="Unassembled WGS sequence"/>
</dbReference>
<dbReference type="EMBL" id="JAOEGN010000004">
    <property type="protein sequence ID" value="MCU0104658.1"/>
    <property type="molecule type" value="Genomic_DNA"/>
</dbReference>
<proteinExistence type="predicted"/>
<name>A0ABT2PVB4_9MOLU</name>
<keyword evidence="1" id="KW-0812">Transmembrane</keyword>
<dbReference type="Pfam" id="PF09997">
    <property type="entry name" value="DUF2238"/>
    <property type="match status" value="1"/>
</dbReference>
<feature type="transmembrane region" description="Helical" evidence="1">
    <location>
        <begin position="129"/>
        <end position="147"/>
    </location>
</feature>
<feature type="transmembrane region" description="Helical" evidence="1">
    <location>
        <begin position="40"/>
        <end position="63"/>
    </location>
</feature>